<protein>
    <submittedName>
        <fullName evidence="2">Uncharacterized protein</fullName>
    </submittedName>
</protein>
<dbReference type="STRING" id="5217.A0A4Q1BDS0"/>
<dbReference type="EMBL" id="SDIL01000105">
    <property type="protein sequence ID" value="RXK36206.1"/>
    <property type="molecule type" value="Genomic_DNA"/>
</dbReference>
<feature type="region of interest" description="Disordered" evidence="1">
    <location>
        <begin position="221"/>
        <end position="295"/>
    </location>
</feature>
<keyword evidence="3" id="KW-1185">Reference proteome</keyword>
<proteinExistence type="predicted"/>
<evidence type="ECO:0000256" key="1">
    <source>
        <dbReference type="SAM" id="MobiDB-lite"/>
    </source>
</evidence>
<organism evidence="2 3">
    <name type="scientific">Tremella mesenterica</name>
    <name type="common">Jelly fungus</name>
    <dbReference type="NCBI Taxonomy" id="5217"/>
    <lineage>
        <taxon>Eukaryota</taxon>
        <taxon>Fungi</taxon>
        <taxon>Dikarya</taxon>
        <taxon>Basidiomycota</taxon>
        <taxon>Agaricomycotina</taxon>
        <taxon>Tremellomycetes</taxon>
        <taxon>Tremellales</taxon>
        <taxon>Tremellaceae</taxon>
        <taxon>Tremella</taxon>
    </lineage>
</organism>
<feature type="compositionally biased region" description="Polar residues" evidence="1">
    <location>
        <begin position="252"/>
        <end position="271"/>
    </location>
</feature>
<feature type="compositionally biased region" description="Polar residues" evidence="1">
    <location>
        <begin position="223"/>
        <end position="244"/>
    </location>
</feature>
<dbReference type="InParanoid" id="A0A4Q1BDS0"/>
<accession>A0A4Q1BDS0</accession>
<feature type="compositionally biased region" description="Polar residues" evidence="1">
    <location>
        <begin position="48"/>
        <end position="62"/>
    </location>
</feature>
<gene>
    <name evidence="2" type="ORF">M231_06550</name>
</gene>
<dbReference type="Proteomes" id="UP000289152">
    <property type="component" value="Unassembled WGS sequence"/>
</dbReference>
<feature type="compositionally biased region" description="Low complexity" evidence="1">
    <location>
        <begin position="37"/>
        <end position="47"/>
    </location>
</feature>
<feature type="compositionally biased region" description="Basic and acidic residues" evidence="1">
    <location>
        <begin position="308"/>
        <end position="317"/>
    </location>
</feature>
<feature type="region of interest" description="Disordered" evidence="1">
    <location>
        <begin position="308"/>
        <end position="335"/>
    </location>
</feature>
<dbReference type="OrthoDB" id="2563900at2759"/>
<evidence type="ECO:0000313" key="2">
    <source>
        <dbReference type="EMBL" id="RXK36206.1"/>
    </source>
</evidence>
<reference evidence="2 3" key="1">
    <citation type="submission" date="2016-06" db="EMBL/GenBank/DDBJ databases">
        <title>Evolution of pathogenesis and genome organization in the Tremellales.</title>
        <authorList>
            <person name="Cuomo C."/>
            <person name="Litvintseva A."/>
            <person name="Heitman J."/>
            <person name="Chen Y."/>
            <person name="Sun S."/>
            <person name="Springer D."/>
            <person name="Dromer F."/>
            <person name="Young S."/>
            <person name="Zeng Q."/>
            <person name="Chapman S."/>
            <person name="Gujja S."/>
            <person name="Saif S."/>
            <person name="Birren B."/>
        </authorList>
    </citation>
    <scope>NUCLEOTIDE SEQUENCE [LARGE SCALE GENOMIC DNA]</scope>
    <source>
        <strain evidence="2 3">ATCC 28783</strain>
    </source>
</reference>
<feature type="region of interest" description="Disordered" evidence="1">
    <location>
        <begin position="182"/>
        <end position="202"/>
    </location>
</feature>
<feature type="compositionally biased region" description="Basic and acidic residues" evidence="1">
    <location>
        <begin position="12"/>
        <end position="23"/>
    </location>
</feature>
<feature type="region of interest" description="Disordered" evidence="1">
    <location>
        <begin position="1"/>
        <end position="150"/>
    </location>
</feature>
<name>A0A4Q1BDS0_TREME</name>
<feature type="compositionally biased region" description="Low complexity" evidence="1">
    <location>
        <begin position="76"/>
        <end position="86"/>
    </location>
</feature>
<evidence type="ECO:0000313" key="3">
    <source>
        <dbReference type="Proteomes" id="UP000289152"/>
    </source>
</evidence>
<feature type="compositionally biased region" description="Polar residues" evidence="1">
    <location>
        <begin position="190"/>
        <end position="202"/>
    </location>
</feature>
<feature type="compositionally biased region" description="Low complexity" evidence="1">
    <location>
        <begin position="98"/>
        <end position="112"/>
    </location>
</feature>
<feature type="compositionally biased region" description="Basic residues" evidence="1">
    <location>
        <begin position="24"/>
        <end position="36"/>
    </location>
</feature>
<feature type="compositionally biased region" description="Pro residues" evidence="1">
    <location>
        <begin position="1"/>
        <end position="11"/>
    </location>
</feature>
<dbReference type="AlphaFoldDB" id="A0A4Q1BDS0"/>
<dbReference type="VEuPathDB" id="FungiDB:TREMEDRAFT_72837"/>
<sequence>MIAPVDLPPPRPESDPREPDTPRRGTRTPHKTHSPRPSRTGSPSRSPIQTLPLSGMQRSPSSDGPPLLQPIPKHLSSPSAPGGSPVPIHPPYPHHLSRPSSPASIHSSTSAIFERDIEPAPVASLSINPNPATAHTLHHKPSRLHGSAMDQAVPAALLDAVEALRDNTPEAREKVEIEAPSLNSGLGMARQSSSSLQNISTGRRVSTSPVVVAGQTAGFGTIHSRSPSPTGAASRGSSLVASPWQSPPILGQLQTQQLSMVSASPSTSPTNGVARPSMPGRVSTGPQVPGGWSNSFTHSPPLAFVGEKEKEEGHQEDLPSPALAPTPPTAIPNHLTPKEKRRVSFISYNDLLLSVPTSITSLGDITSGNLSPDHLPGTISPNLANRSPVVAPNLIPLGGNDKSGPSWEPTGRVGGLGLEAEWDREGLGKGLEQRLEDLAVQQSK</sequence>
<comment type="caution">
    <text evidence="2">The sequence shown here is derived from an EMBL/GenBank/DDBJ whole genome shotgun (WGS) entry which is preliminary data.</text>
</comment>